<dbReference type="EMBL" id="UOFC01000289">
    <property type="protein sequence ID" value="VAW49550.1"/>
    <property type="molecule type" value="Genomic_DNA"/>
</dbReference>
<gene>
    <name evidence="1" type="ORF">MNBD_GAMMA03-925</name>
</gene>
<protein>
    <submittedName>
        <fullName evidence="1">Uncharacterized protein</fullName>
    </submittedName>
</protein>
<reference evidence="1" key="1">
    <citation type="submission" date="2018-06" db="EMBL/GenBank/DDBJ databases">
        <authorList>
            <person name="Zhirakovskaya E."/>
        </authorList>
    </citation>
    <scope>NUCLEOTIDE SEQUENCE</scope>
</reference>
<sequence>MFTDGKKYMNKLLMIVLILGVPMFGFGKDHQTIEVKIFEGESKTPFATSNMPITQLPDTFEIDTTMHLGGDEWIILDAKPIEKVAFRKSGKLSLYLTKKKIYQMDPNDLLYSLPTINDSLANVEHADSLENVAVFLEDNWRQFEFLEAKFKSYIGEEFADIDNIYSNHKENIGFNQLHVRKRIPDPFDQAGLIIDDLFTSFEIDKKYDGVAFNSAAGTLVGGFAFETKSGWILWGQKDQKGKIVVLNISQTGQSSLNDMAEKVDAFTQKYSLYIVNWPRLYWGGIDKLGFLKFD</sequence>
<dbReference type="AlphaFoldDB" id="A0A3B0WAV5"/>
<accession>A0A3B0WAV5</accession>
<proteinExistence type="predicted"/>
<evidence type="ECO:0000313" key="1">
    <source>
        <dbReference type="EMBL" id="VAW49550.1"/>
    </source>
</evidence>
<name>A0A3B0WAV5_9ZZZZ</name>
<organism evidence="1">
    <name type="scientific">hydrothermal vent metagenome</name>
    <dbReference type="NCBI Taxonomy" id="652676"/>
    <lineage>
        <taxon>unclassified sequences</taxon>
        <taxon>metagenomes</taxon>
        <taxon>ecological metagenomes</taxon>
    </lineage>
</organism>